<dbReference type="GO" id="GO:0042254">
    <property type="term" value="P:ribosome biogenesis"/>
    <property type="evidence" value="ECO:0007669"/>
    <property type="project" value="TreeGrafter"/>
</dbReference>
<accession>A0AAW0E079</accession>
<dbReference type="InterPro" id="IPR018849">
    <property type="entry name" value="Urb2/Npa2_C"/>
</dbReference>
<evidence type="ECO:0000313" key="3">
    <source>
        <dbReference type="Proteomes" id="UP001383192"/>
    </source>
</evidence>
<dbReference type="Pfam" id="PF10441">
    <property type="entry name" value="Urb2"/>
    <property type="match status" value="1"/>
</dbReference>
<proteinExistence type="predicted"/>
<dbReference type="GO" id="GO:0005730">
    <property type="term" value="C:nucleolus"/>
    <property type="evidence" value="ECO:0007669"/>
    <property type="project" value="TreeGrafter"/>
</dbReference>
<evidence type="ECO:0000259" key="1">
    <source>
        <dbReference type="Pfam" id="PF10441"/>
    </source>
</evidence>
<protein>
    <recommendedName>
        <fullName evidence="1">Nucleolar 27S pre-rRNA processing Urb2/Npa2 C-terminal domain-containing protein</fullName>
    </recommendedName>
</protein>
<dbReference type="Proteomes" id="UP001383192">
    <property type="component" value="Unassembled WGS sequence"/>
</dbReference>
<dbReference type="EMBL" id="JAYKXP010000005">
    <property type="protein sequence ID" value="KAK7058266.1"/>
    <property type="molecule type" value="Genomic_DNA"/>
</dbReference>
<reference evidence="2 3" key="1">
    <citation type="submission" date="2024-01" db="EMBL/GenBank/DDBJ databases">
        <title>A draft genome for a cacao thread blight-causing isolate of Paramarasmius palmivorus.</title>
        <authorList>
            <person name="Baruah I.K."/>
            <person name="Bukari Y."/>
            <person name="Amoako-Attah I."/>
            <person name="Meinhardt L.W."/>
            <person name="Bailey B.A."/>
            <person name="Cohen S.P."/>
        </authorList>
    </citation>
    <scope>NUCLEOTIDE SEQUENCE [LARGE SCALE GENOMIC DNA]</scope>
    <source>
        <strain evidence="2 3">GH-12</strain>
    </source>
</reference>
<organism evidence="2 3">
    <name type="scientific">Paramarasmius palmivorus</name>
    <dbReference type="NCBI Taxonomy" id="297713"/>
    <lineage>
        <taxon>Eukaryota</taxon>
        <taxon>Fungi</taxon>
        <taxon>Dikarya</taxon>
        <taxon>Basidiomycota</taxon>
        <taxon>Agaricomycotina</taxon>
        <taxon>Agaricomycetes</taxon>
        <taxon>Agaricomycetidae</taxon>
        <taxon>Agaricales</taxon>
        <taxon>Marasmiineae</taxon>
        <taxon>Marasmiaceae</taxon>
        <taxon>Paramarasmius</taxon>
    </lineage>
</organism>
<dbReference type="PANTHER" id="PTHR15682">
    <property type="entry name" value="UNHEALTHY RIBOSOME BIOGENESIS PROTEIN 2 HOMOLOG"/>
    <property type="match status" value="1"/>
</dbReference>
<dbReference type="AlphaFoldDB" id="A0AAW0E079"/>
<name>A0AAW0E079_9AGAR</name>
<evidence type="ECO:0000313" key="2">
    <source>
        <dbReference type="EMBL" id="KAK7058266.1"/>
    </source>
</evidence>
<gene>
    <name evidence="2" type="ORF">VNI00_001897</name>
</gene>
<dbReference type="InterPro" id="IPR052609">
    <property type="entry name" value="Ribosome_Biogenesis_Reg"/>
</dbReference>
<dbReference type="PANTHER" id="PTHR15682:SF2">
    <property type="entry name" value="UNHEALTHY RIBOSOME BIOGENESIS PROTEIN 2 HOMOLOG"/>
    <property type="match status" value="1"/>
</dbReference>
<comment type="caution">
    <text evidence="2">The sequence shown here is derived from an EMBL/GenBank/DDBJ whole genome shotgun (WGS) entry which is preliminary data.</text>
</comment>
<sequence>MASQHFIRALKNPQENENKIDIARQAWSNKSLKGEAIADWILSQFKAAIGLFDARYWNLLYDVISSPEPWLGPLFNRISIVPILIAYLKSIPDAETAPIVSKCIQIIWPLSVQKVTVEHLLDCFAALVAFIAKTEPTEDLVVVGMIIASAFKRSLSVSSLKRKIFATFLQEHMSEWLMVVTGDSTSDLHRAVRVAGLETLFNLDVLRDPKSEQMLVDRLHITSPEIAVPALPLIYSAFVQTTRKHRGALFSHDSTEEFRTVALRVFVSLQAIIRKTDNTHAFWSCNTSLLEVVNQENLLGGNNARPQVNATFEEIITCALAELSTNLAPLILRCLSIMVQIDYLIIGPHLSDVLLQLLLIPANEQVLDTPFLKLVIDYHVKTRTVHEYIRSLLAATTSQRLAKTPRSTHELYDTALDSIVFHPSHSDQLSKQVHAFLTLPQILETARYLTGFIRDLWETYRNSLRSERHEKKRQKLDGNESQPVSPDISAVHVALSGRIAVVVLSSLSTDALPQSSKQELALSLDEFSSATLSTMVSKTIKVVQNEGAWPSEIILATVLQLEYALALQKGLVGINNSQPSEKMIELLQAQNVQLLPELRLELIRNLLRQSLKSTSFNFDDVLSPVLRAIASESQGLESITILHMVTQRWLACIDARASDAQLEEFVSFLLTKGPRTSTPVGIIVAQCFASAEFWELPNIRRIFLAVVEKSTSVVLSSDKVQDIDTQKHLLSMFESLLVVPGDYFTRSLKIDLIGRVASFDTLLGSLRHTVAYDVDRALRVVRVLRNRLLSNLGPHEAPDIVNALEHLTVCAPASDELMGSTLDLAEIYMVIPEPVHIQMQKLFSVVKDALFPALASLGNEPSPDVLKDLSTPFYGRTLCKSLAMHSTLFDSPKVLQEASVAVLGVAIEESHWCHNEDLMEHIGLLVATYIILHARCRATLSVLDAEATLGELENGLSSVFRSLNIDAFQHALNLVSSALVEGSHGALDIIAHLAAVLTHDPPQNTLQLTQTFTTTCINAFNGHAEYSRGSQQVQLNALRFIAQRSRDRPAALRLVDITGIWSFLAKILRPHTDSTPETNIEILGAITSIATSLIRLRRDLVTLTLPHLVAVLRLLIMSVRSPRPNLGAKQTGIVSDSLPTWINVRQPLGPEEAKSVARLLESLTTKTLVKVHGSSMENQKAESLAKPFSKHAAYVVKAYIEAVNDPLCILPSAVKKALQPGLYSLCGMISEYNRDALMVSLHDSADKAVFKDLWKEYEKQRYVGKG</sequence>
<feature type="domain" description="Nucleolar 27S pre-rRNA processing Urb2/Npa2 C-terminal" evidence="1">
    <location>
        <begin position="1036"/>
        <end position="1265"/>
    </location>
</feature>
<keyword evidence="3" id="KW-1185">Reference proteome</keyword>